<evidence type="ECO:0000313" key="1">
    <source>
        <dbReference type="EMBL" id="PHG13989.1"/>
    </source>
</evidence>
<comment type="caution">
    <text evidence="1">The sequence shown here is derived from an EMBL/GenBank/DDBJ whole genome shotgun (WGS) entry which is preliminary data.</text>
</comment>
<proteinExistence type="predicted"/>
<organism evidence="1 2">
    <name type="scientific">Bacillus wiedmannii</name>
    <dbReference type="NCBI Taxonomy" id="1890302"/>
    <lineage>
        <taxon>Bacteria</taxon>
        <taxon>Bacillati</taxon>
        <taxon>Bacillota</taxon>
        <taxon>Bacilli</taxon>
        <taxon>Bacillales</taxon>
        <taxon>Bacillaceae</taxon>
        <taxon>Bacillus</taxon>
        <taxon>Bacillus cereus group</taxon>
    </lineage>
</organism>
<evidence type="ECO:0000313" key="2">
    <source>
        <dbReference type="Proteomes" id="UP000225062"/>
    </source>
</evidence>
<accession>A0ABD6TLW1</accession>
<dbReference type="EMBL" id="NUUI01000132">
    <property type="protein sequence ID" value="PHG13989.1"/>
    <property type="molecule type" value="Genomic_DNA"/>
</dbReference>
<name>A0ABD6TLW1_9BACI</name>
<dbReference type="AlphaFoldDB" id="A0ABD6TLW1"/>
<gene>
    <name evidence="1" type="ORF">COI74_28195</name>
</gene>
<protein>
    <submittedName>
        <fullName evidence="1">Uncharacterized protein</fullName>
    </submittedName>
</protein>
<dbReference type="Proteomes" id="UP000225062">
    <property type="component" value="Unassembled WGS sequence"/>
</dbReference>
<reference evidence="1 2" key="1">
    <citation type="submission" date="2017-09" db="EMBL/GenBank/DDBJ databases">
        <title>Large-scale bioinformatics analysis of Bacillus genomes uncovers conserved roles of natural products in bacterial physiology.</title>
        <authorList>
            <consortium name="Agbiome Team Llc"/>
            <person name="Bleich R.M."/>
            <person name="Grubbs K.J."/>
            <person name="Santa Maria K.C."/>
            <person name="Allen S.E."/>
            <person name="Farag S."/>
            <person name="Shank E.A."/>
            <person name="Bowers A."/>
        </authorList>
    </citation>
    <scope>NUCLEOTIDE SEQUENCE [LARGE SCALE GENOMIC DNA]</scope>
    <source>
        <strain evidence="1 2">AFS032503</strain>
    </source>
</reference>
<sequence>MAIGGVQCFVARTVNKQAELLLKIDKGWEGGMRVQEIPIRKHILGGPVFLKKPILRVCKILYSFSANPVTNKNPETHARIGMYKK</sequence>